<gene>
    <name evidence="2" type="ORF">HUR95_09035</name>
</gene>
<protein>
    <submittedName>
        <fullName evidence="2">Endonuclease/exonuclease/phosphatase family protein</fullName>
    </submittedName>
</protein>
<dbReference type="RefSeq" id="WP_222822463.1">
    <property type="nucleotide sequence ID" value="NZ_CP082237.1"/>
</dbReference>
<dbReference type="InterPro" id="IPR051916">
    <property type="entry name" value="GPI-anchor_lipid_remodeler"/>
</dbReference>
<dbReference type="PANTHER" id="PTHR14859">
    <property type="entry name" value="CALCOFLUOR WHITE HYPERSENSITIVE PROTEIN PRECURSOR"/>
    <property type="match status" value="1"/>
</dbReference>
<dbReference type="InterPro" id="IPR005135">
    <property type="entry name" value="Endo/exonuclease/phosphatase"/>
</dbReference>
<keyword evidence="2" id="KW-0255">Endonuclease</keyword>
<dbReference type="Pfam" id="PF03372">
    <property type="entry name" value="Exo_endo_phos"/>
    <property type="match status" value="1"/>
</dbReference>
<dbReference type="GO" id="GO:0006506">
    <property type="term" value="P:GPI anchor biosynthetic process"/>
    <property type="evidence" value="ECO:0007669"/>
    <property type="project" value="TreeGrafter"/>
</dbReference>
<dbReference type="PANTHER" id="PTHR14859:SF15">
    <property type="entry name" value="ENDONUCLEASE_EXONUCLEASE_PHOSPHATASE DOMAIN-CONTAINING PROTEIN"/>
    <property type="match status" value="1"/>
</dbReference>
<dbReference type="SUPFAM" id="SSF56219">
    <property type="entry name" value="DNase I-like"/>
    <property type="match status" value="1"/>
</dbReference>
<feature type="domain" description="Endonuclease/exonuclease/phosphatase" evidence="1">
    <location>
        <begin position="17"/>
        <end position="242"/>
    </location>
</feature>
<evidence type="ECO:0000259" key="1">
    <source>
        <dbReference type="Pfam" id="PF03372"/>
    </source>
</evidence>
<keyword evidence="3" id="KW-1185">Reference proteome</keyword>
<evidence type="ECO:0000313" key="3">
    <source>
        <dbReference type="Proteomes" id="UP000825179"/>
    </source>
</evidence>
<dbReference type="AlphaFoldDB" id="A0A8X8I6I3"/>
<dbReference type="InterPro" id="IPR036691">
    <property type="entry name" value="Endo/exonu/phosph_ase_sf"/>
</dbReference>
<proteinExistence type="predicted"/>
<dbReference type="GO" id="GO:0004519">
    <property type="term" value="F:endonuclease activity"/>
    <property type="evidence" value="ECO:0007669"/>
    <property type="project" value="UniProtKB-KW"/>
</dbReference>
<keyword evidence="2" id="KW-0540">Nuclease</keyword>
<organism evidence="2 3">
    <name type="scientific">Caldalkalibacillus thermarum (strain TA2.A1)</name>
    <dbReference type="NCBI Taxonomy" id="986075"/>
    <lineage>
        <taxon>Bacteria</taxon>
        <taxon>Bacillati</taxon>
        <taxon>Bacillota</taxon>
        <taxon>Bacilli</taxon>
        <taxon>Bacillales</taxon>
        <taxon>Bacillaceae</taxon>
        <taxon>Caldalkalibacillus</taxon>
    </lineage>
</organism>
<dbReference type="GO" id="GO:0016020">
    <property type="term" value="C:membrane"/>
    <property type="evidence" value="ECO:0007669"/>
    <property type="project" value="GOC"/>
</dbReference>
<name>A0A8X8I6I3_CALTT</name>
<dbReference type="Gene3D" id="3.60.10.10">
    <property type="entry name" value="Endonuclease/exonuclease/phosphatase"/>
    <property type="match status" value="1"/>
</dbReference>
<keyword evidence="2" id="KW-0378">Hydrolase</keyword>
<reference evidence="2 3" key="1">
    <citation type="journal article" date="2020" name="Extremophiles">
        <title>Genomic analysis of Caldalkalibacillus thermarum TA2.A1 reveals aerobic alkaliphilic metabolism and evolutionary hallmarks linking alkaliphilic bacteria and plant life.</title>
        <authorList>
            <person name="de Jong S.I."/>
            <person name="van den Broek M.A."/>
            <person name="Merkel A.Y."/>
            <person name="de la Torre Cortes P."/>
            <person name="Kalamorz F."/>
            <person name="Cook G.M."/>
            <person name="van Loosdrecht M.C.M."/>
            <person name="McMillan D.G.G."/>
        </authorList>
    </citation>
    <scope>NUCLEOTIDE SEQUENCE [LARGE SCALE GENOMIC DNA]</scope>
    <source>
        <strain evidence="2 3">TA2.A1</strain>
    </source>
</reference>
<dbReference type="EMBL" id="CP082237">
    <property type="protein sequence ID" value="QZT32551.1"/>
    <property type="molecule type" value="Genomic_DNA"/>
</dbReference>
<accession>A0A8X8I6I3</accession>
<dbReference type="Proteomes" id="UP000825179">
    <property type="component" value="Chromosome"/>
</dbReference>
<sequence length="255" mass="28877">MSILRKNRGLAMRLNVMTFNIHHGRGIDGKLDLDRIAETIHKADADLVGLNEVDRQFSKRSQYQDQMLALAERLGMEYAFGPTITIEQNKLGTKGEYGNGLLSRFPVTTCENHLFRPIKGIENRGVLHVTVNLKGLPVNVFVTHLSLYPPLHKQQTNHVLNRVKYCSSPVIILGDWNMSPYGKRWRKVTRYMQDVWDAKGTGNGATFPAQNPRSRIDYIFVSSHFCVEAVQVVNINREASDHLPVQAVLRINGTN</sequence>
<evidence type="ECO:0000313" key="2">
    <source>
        <dbReference type="EMBL" id="QZT32551.1"/>
    </source>
</evidence>
<dbReference type="KEGG" id="cthu:HUR95_09035"/>